<evidence type="ECO:0000259" key="5">
    <source>
        <dbReference type="PROSITE" id="PS01124"/>
    </source>
</evidence>
<organism evidence="6 7">
    <name type="scientific">Kineosporia succinea</name>
    <dbReference type="NCBI Taxonomy" id="84632"/>
    <lineage>
        <taxon>Bacteria</taxon>
        <taxon>Bacillati</taxon>
        <taxon>Actinomycetota</taxon>
        <taxon>Actinomycetes</taxon>
        <taxon>Kineosporiales</taxon>
        <taxon>Kineosporiaceae</taxon>
        <taxon>Kineosporia</taxon>
    </lineage>
</organism>
<sequence>MRLSTVDSIALAVRAMEADVGRTFTNAQLAQIAMFSKFHFNRVFQEVTGIPPGRFLRALRLAEAKRLLLTSGLSVTDIGTLVGYSSSGTFSTQFKHNVGMPPREFRANDGYRTLVLAPPPPSFGAAQDITGQLECSVDLAGTVFVGAFPEPTPRSVPVACTVLPGPGRFRIENVPAGRWHLFSLASARGGSPTHDRPVLGSGGQLEVTPGKSTPARHFRLRPPSPLDPPVLPAPFAVQVPHPA</sequence>
<dbReference type="Gene3D" id="1.10.10.60">
    <property type="entry name" value="Homeodomain-like"/>
    <property type="match status" value="2"/>
</dbReference>
<dbReference type="InterPro" id="IPR018062">
    <property type="entry name" value="HTH_AraC-typ_CS"/>
</dbReference>
<keyword evidence="7" id="KW-1185">Reference proteome</keyword>
<reference evidence="6 7" key="1">
    <citation type="submission" date="2023-07" db="EMBL/GenBank/DDBJ databases">
        <title>Sequencing the genomes of 1000 actinobacteria strains.</title>
        <authorList>
            <person name="Klenk H.-P."/>
        </authorList>
    </citation>
    <scope>NUCLEOTIDE SEQUENCE [LARGE SCALE GENOMIC DNA]</scope>
    <source>
        <strain evidence="6 7">DSM 44388</strain>
    </source>
</reference>
<feature type="domain" description="HTH araC/xylS-type" evidence="5">
    <location>
        <begin position="10"/>
        <end position="108"/>
    </location>
</feature>
<dbReference type="PROSITE" id="PS00041">
    <property type="entry name" value="HTH_ARAC_FAMILY_1"/>
    <property type="match status" value="1"/>
</dbReference>
<evidence type="ECO:0000256" key="4">
    <source>
        <dbReference type="SAM" id="MobiDB-lite"/>
    </source>
</evidence>
<dbReference type="InterPro" id="IPR020449">
    <property type="entry name" value="Tscrpt_reg_AraC-type_HTH"/>
</dbReference>
<evidence type="ECO:0000256" key="1">
    <source>
        <dbReference type="ARBA" id="ARBA00023015"/>
    </source>
</evidence>
<accession>A0ABT9PCI9</accession>
<dbReference type="PANTHER" id="PTHR46796">
    <property type="entry name" value="HTH-TYPE TRANSCRIPTIONAL ACTIVATOR RHAS-RELATED"/>
    <property type="match status" value="1"/>
</dbReference>
<feature type="region of interest" description="Disordered" evidence="4">
    <location>
        <begin position="187"/>
        <end position="213"/>
    </location>
</feature>
<dbReference type="Pfam" id="PF12833">
    <property type="entry name" value="HTH_18"/>
    <property type="match status" value="1"/>
</dbReference>
<evidence type="ECO:0000256" key="3">
    <source>
        <dbReference type="ARBA" id="ARBA00023163"/>
    </source>
</evidence>
<keyword evidence="2" id="KW-0238">DNA-binding</keyword>
<dbReference type="InterPro" id="IPR050204">
    <property type="entry name" value="AraC_XylS_family_regulators"/>
</dbReference>
<dbReference type="InterPro" id="IPR018060">
    <property type="entry name" value="HTH_AraC"/>
</dbReference>
<dbReference type="PROSITE" id="PS01124">
    <property type="entry name" value="HTH_ARAC_FAMILY_2"/>
    <property type="match status" value="1"/>
</dbReference>
<protein>
    <submittedName>
        <fullName evidence="6">AraC-like DNA-binding protein</fullName>
    </submittedName>
</protein>
<dbReference type="EMBL" id="JAUSQZ010000001">
    <property type="protein sequence ID" value="MDP9829685.1"/>
    <property type="molecule type" value="Genomic_DNA"/>
</dbReference>
<comment type="caution">
    <text evidence="6">The sequence shown here is derived from an EMBL/GenBank/DDBJ whole genome shotgun (WGS) entry which is preliminary data.</text>
</comment>
<evidence type="ECO:0000256" key="2">
    <source>
        <dbReference type="ARBA" id="ARBA00023125"/>
    </source>
</evidence>
<dbReference type="InterPro" id="IPR009057">
    <property type="entry name" value="Homeodomain-like_sf"/>
</dbReference>
<evidence type="ECO:0000313" key="6">
    <source>
        <dbReference type="EMBL" id="MDP9829685.1"/>
    </source>
</evidence>
<proteinExistence type="predicted"/>
<gene>
    <name evidence="6" type="ORF">J2S57_005434</name>
</gene>
<dbReference type="PRINTS" id="PR00032">
    <property type="entry name" value="HTHARAC"/>
</dbReference>
<evidence type="ECO:0000313" key="7">
    <source>
        <dbReference type="Proteomes" id="UP001235712"/>
    </source>
</evidence>
<dbReference type="SUPFAM" id="SSF46689">
    <property type="entry name" value="Homeodomain-like"/>
    <property type="match status" value="2"/>
</dbReference>
<keyword evidence="3" id="KW-0804">Transcription</keyword>
<keyword evidence="1" id="KW-0805">Transcription regulation</keyword>
<dbReference type="PANTHER" id="PTHR46796:SF7">
    <property type="entry name" value="ARAC FAMILY TRANSCRIPTIONAL REGULATOR"/>
    <property type="match status" value="1"/>
</dbReference>
<dbReference type="RefSeq" id="WP_307248090.1">
    <property type="nucleotide sequence ID" value="NZ_JAUSQZ010000001.1"/>
</dbReference>
<dbReference type="SMART" id="SM00342">
    <property type="entry name" value="HTH_ARAC"/>
    <property type="match status" value="1"/>
</dbReference>
<name>A0ABT9PCI9_9ACTN</name>
<dbReference type="Proteomes" id="UP001235712">
    <property type="component" value="Unassembled WGS sequence"/>
</dbReference>